<keyword evidence="1" id="KW-0732">Signal</keyword>
<reference evidence="3 4" key="1">
    <citation type="submission" date="2018-03" db="EMBL/GenBank/DDBJ databases">
        <title>Draft genome of Nitrosomonas supralitoralis APG5.</title>
        <authorList>
            <person name="Urakawa H."/>
            <person name="Lopez J.V."/>
        </authorList>
    </citation>
    <scope>NUCLEOTIDE SEQUENCE [LARGE SCALE GENOMIC DNA]</scope>
    <source>
        <strain evidence="3 4">APG5</strain>
    </source>
</reference>
<feature type="chain" id="PRO_5015127797" description="Rhodanese domain-containing protein" evidence="1">
    <location>
        <begin position="22"/>
        <end position="140"/>
    </location>
</feature>
<dbReference type="InterPro" id="IPR001307">
    <property type="entry name" value="Thiosulphate_STrfase_CS"/>
</dbReference>
<protein>
    <recommendedName>
        <fullName evidence="2">Rhodanese domain-containing protein</fullName>
    </recommendedName>
</protein>
<dbReference type="AlphaFoldDB" id="A0A2P7NV53"/>
<comment type="caution">
    <text evidence="3">The sequence shown here is derived from an EMBL/GenBank/DDBJ whole genome shotgun (WGS) entry which is preliminary data.</text>
</comment>
<dbReference type="Gene3D" id="3.40.250.10">
    <property type="entry name" value="Rhodanese-like domain"/>
    <property type="match status" value="1"/>
</dbReference>
<keyword evidence="4" id="KW-1185">Reference proteome</keyword>
<dbReference type="EMBL" id="PXXU01000022">
    <property type="protein sequence ID" value="PSJ17347.1"/>
    <property type="molecule type" value="Genomic_DNA"/>
</dbReference>
<dbReference type="PROSITE" id="PS00380">
    <property type="entry name" value="RHODANESE_1"/>
    <property type="match status" value="1"/>
</dbReference>
<dbReference type="GO" id="GO:0004792">
    <property type="term" value="F:thiosulfate-cyanide sulfurtransferase activity"/>
    <property type="evidence" value="ECO:0007669"/>
    <property type="project" value="InterPro"/>
</dbReference>
<sequence length="140" mass="15715">MRKTLLVLLILSFVIVNTSRADDLAPESVKGARTISTETAKLFFNKGYLFIDVRGLEDYSVGHIPGAYHLSVRCDFDEQKLSAILNKAQPAVIYCNGSSCLGSSIAIKKAIEWGWTNIFYYREGITDWKQKSYPVFALEP</sequence>
<dbReference type="InterPro" id="IPR036873">
    <property type="entry name" value="Rhodanese-like_dom_sf"/>
</dbReference>
<evidence type="ECO:0000313" key="3">
    <source>
        <dbReference type="EMBL" id="PSJ17347.1"/>
    </source>
</evidence>
<dbReference type="SMART" id="SM00450">
    <property type="entry name" value="RHOD"/>
    <property type="match status" value="1"/>
</dbReference>
<evidence type="ECO:0000256" key="1">
    <source>
        <dbReference type="SAM" id="SignalP"/>
    </source>
</evidence>
<dbReference type="SUPFAM" id="SSF52821">
    <property type="entry name" value="Rhodanese/Cell cycle control phosphatase"/>
    <property type="match status" value="1"/>
</dbReference>
<accession>A0A2P7NV53</accession>
<dbReference type="RefSeq" id="WP_106706882.1">
    <property type="nucleotide sequence ID" value="NZ_PXXU01000022.1"/>
</dbReference>
<dbReference type="CDD" id="cd00158">
    <property type="entry name" value="RHOD"/>
    <property type="match status" value="1"/>
</dbReference>
<evidence type="ECO:0000259" key="2">
    <source>
        <dbReference type="PROSITE" id="PS50206"/>
    </source>
</evidence>
<evidence type="ECO:0000313" key="4">
    <source>
        <dbReference type="Proteomes" id="UP000241912"/>
    </source>
</evidence>
<dbReference type="PROSITE" id="PS50206">
    <property type="entry name" value="RHODANESE_3"/>
    <property type="match status" value="1"/>
</dbReference>
<organism evidence="3 4">
    <name type="scientific">Nitrosomonas supralitoralis</name>
    <dbReference type="NCBI Taxonomy" id="2116706"/>
    <lineage>
        <taxon>Bacteria</taxon>
        <taxon>Pseudomonadati</taxon>
        <taxon>Pseudomonadota</taxon>
        <taxon>Betaproteobacteria</taxon>
        <taxon>Nitrosomonadales</taxon>
        <taxon>Nitrosomonadaceae</taxon>
        <taxon>Nitrosomonas</taxon>
    </lineage>
</organism>
<dbReference type="Pfam" id="PF00581">
    <property type="entry name" value="Rhodanese"/>
    <property type="match status" value="1"/>
</dbReference>
<feature type="domain" description="Rhodanese" evidence="2">
    <location>
        <begin position="44"/>
        <end position="137"/>
    </location>
</feature>
<feature type="signal peptide" evidence="1">
    <location>
        <begin position="1"/>
        <end position="21"/>
    </location>
</feature>
<name>A0A2P7NV53_9PROT</name>
<dbReference type="OrthoDB" id="9784513at2"/>
<dbReference type="InterPro" id="IPR001763">
    <property type="entry name" value="Rhodanese-like_dom"/>
</dbReference>
<gene>
    <name evidence="3" type="ORF">C7H79_08630</name>
</gene>
<proteinExistence type="predicted"/>
<dbReference type="Proteomes" id="UP000241912">
    <property type="component" value="Unassembled WGS sequence"/>
</dbReference>